<proteinExistence type="predicted"/>
<dbReference type="EMBL" id="CP064936">
    <property type="protein sequence ID" value="QQA00037.1"/>
    <property type="molecule type" value="Genomic_DNA"/>
</dbReference>
<evidence type="ECO:0000313" key="2">
    <source>
        <dbReference type="EMBL" id="QQA01334.1"/>
    </source>
</evidence>
<name>A0A7T3RBI5_9SPIR</name>
<reference evidence="1 3" key="1">
    <citation type="submission" date="2020-11" db="EMBL/GenBank/DDBJ databases">
        <title>Treponema Peruensis nv. sp., first commensal Treponema isolated from human feces.</title>
        <authorList>
            <person name="Belkhou C."/>
            <person name="Raes J."/>
        </authorList>
    </citation>
    <scope>NUCLEOTIDE SEQUENCE [LARGE SCALE GENOMIC DNA]</scope>
    <source>
        <strain evidence="1 3">RCC2812</strain>
    </source>
</reference>
<dbReference type="InterPro" id="IPR029044">
    <property type="entry name" value="Nucleotide-diphossugar_trans"/>
</dbReference>
<gene>
    <name evidence="2" type="ORF">IWA51_01555</name>
    <name evidence="1" type="ORF">IWA51_07035</name>
</gene>
<evidence type="ECO:0008006" key="4">
    <source>
        <dbReference type="Google" id="ProtNLM"/>
    </source>
</evidence>
<accession>A0A7T3RBI5</accession>
<dbReference type="AlphaFoldDB" id="A0A7T3RBI5"/>
<protein>
    <recommendedName>
        <fullName evidence="4">Nucleotide-diphospho-sugar transferase</fullName>
    </recommendedName>
</protein>
<sequence length="228" mass="26193">MKIYYSVANFISEKWIYDAVLSILSVHIHNPDTQFNIYYDTEETKETLLQYLDGVNLNFILDDWSDTFSKKLTQSYSYTGTGIYNLFRAMQEDNDFLFFDTDVFCFAPIEFSNTTELACKAVKGDNGQTFYTRSLCYVGNIVNASEKLENLPIIETGAIFQDEIILNDCFSDTLSPLEIKGVAHLGNTVHFQKKPNFDKSLFEEIYNKLKSNEDVSSVLYANYMKGID</sequence>
<dbReference type="EMBL" id="CP064936">
    <property type="protein sequence ID" value="QQA01334.1"/>
    <property type="molecule type" value="Genomic_DNA"/>
</dbReference>
<evidence type="ECO:0000313" key="3">
    <source>
        <dbReference type="Proteomes" id="UP000595224"/>
    </source>
</evidence>
<keyword evidence="3" id="KW-1185">Reference proteome</keyword>
<evidence type="ECO:0000313" key="1">
    <source>
        <dbReference type="EMBL" id="QQA00037.1"/>
    </source>
</evidence>
<dbReference type="KEGG" id="tper:IWA51_07035"/>
<dbReference type="RefSeq" id="WP_198441912.1">
    <property type="nucleotide sequence ID" value="NZ_CBCSHE010000033.1"/>
</dbReference>
<dbReference type="Proteomes" id="UP000595224">
    <property type="component" value="Chromosome"/>
</dbReference>
<organism evidence="1 3">
    <name type="scientific">Treponema peruense</name>
    <dbReference type="NCBI Taxonomy" id="2787628"/>
    <lineage>
        <taxon>Bacteria</taxon>
        <taxon>Pseudomonadati</taxon>
        <taxon>Spirochaetota</taxon>
        <taxon>Spirochaetia</taxon>
        <taxon>Spirochaetales</taxon>
        <taxon>Treponemataceae</taxon>
        <taxon>Treponema</taxon>
    </lineage>
</organism>
<dbReference type="SUPFAM" id="SSF53448">
    <property type="entry name" value="Nucleotide-diphospho-sugar transferases"/>
    <property type="match status" value="1"/>
</dbReference>
<dbReference type="KEGG" id="tper:IWA51_01555"/>